<name>A0ACA9M3M1_9GLOM</name>
<evidence type="ECO:0000313" key="2">
    <source>
        <dbReference type="Proteomes" id="UP000789920"/>
    </source>
</evidence>
<accession>A0ACA9M3M1</accession>
<proteinExistence type="predicted"/>
<sequence length="153" mass="18045">PIPNNAVAQKNSFEKIKELKTELSELEKMITIITNFQHHNDLRSQIIERRVPIYRKPVSVKYIDKESNSCDEIEFTIPEKTNTPSLKEDNSSVPWLWIESYYQICENNGFLSLVIKRRDGHYLNAMHTLQYFNNLKIPAYDTHLLFLFSDDHS</sequence>
<dbReference type="EMBL" id="CAJVQC010006298">
    <property type="protein sequence ID" value="CAG8565270.1"/>
    <property type="molecule type" value="Genomic_DNA"/>
</dbReference>
<keyword evidence="2" id="KW-1185">Reference proteome</keyword>
<feature type="non-terminal residue" evidence="1">
    <location>
        <position position="1"/>
    </location>
</feature>
<organism evidence="1 2">
    <name type="scientific">Racocetra persica</name>
    <dbReference type="NCBI Taxonomy" id="160502"/>
    <lineage>
        <taxon>Eukaryota</taxon>
        <taxon>Fungi</taxon>
        <taxon>Fungi incertae sedis</taxon>
        <taxon>Mucoromycota</taxon>
        <taxon>Glomeromycotina</taxon>
        <taxon>Glomeromycetes</taxon>
        <taxon>Diversisporales</taxon>
        <taxon>Gigasporaceae</taxon>
        <taxon>Racocetra</taxon>
    </lineage>
</organism>
<reference evidence="1" key="1">
    <citation type="submission" date="2021-06" db="EMBL/GenBank/DDBJ databases">
        <authorList>
            <person name="Kallberg Y."/>
            <person name="Tangrot J."/>
            <person name="Rosling A."/>
        </authorList>
    </citation>
    <scope>NUCLEOTIDE SEQUENCE</scope>
    <source>
        <strain evidence="1">MA461A</strain>
    </source>
</reference>
<evidence type="ECO:0000313" key="1">
    <source>
        <dbReference type="EMBL" id="CAG8565270.1"/>
    </source>
</evidence>
<comment type="caution">
    <text evidence="1">The sequence shown here is derived from an EMBL/GenBank/DDBJ whole genome shotgun (WGS) entry which is preliminary data.</text>
</comment>
<protein>
    <submittedName>
        <fullName evidence="1">12311_t:CDS:1</fullName>
    </submittedName>
</protein>
<dbReference type="Proteomes" id="UP000789920">
    <property type="component" value="Unassembled WGS sequence"/>
</dbReference>
<gene>
    <name evidence="1" type="ORF">RPERSI_LOCUS4530</name>
</gene>